<sequence length="345" mass="36855">MSIITGWQAWQQIALLFAVVLSATLLVSVFSVIRNRQNLRKYEKAAAREQAEKEAIASAVAEALGNLELGPKPPGTADSSYLFGVRAIEAGITAGIHQSPRSSLAEPRHSNGSIGSFVRPIPHSPRSTRLPPLVKFSPLSSPAISSFHLPSRPSVSAGGASSSSIKPTSSGQNSQVNRPMSQVYDSAVVLAEPEHELPAPKGLTLNPNYSTTTLKNKDPNVAETGVLRPRRSTLQIPTTPTTPTAPMPVPPATAPGPTSTVNGMAAIQSLPFHEPNPEVVVTDVPSVILTPNPSDEQREEKWSEFVQRDVESGKYLGKKRQSLRRSILEGMTNVGTVLSSLRKSS</sequence>
<reference evidence="4 5" key="3">
    <citation type="journal article" date="2015" name="Genome Announc.">
        <title>Draft Genome Sequence of the Archiascomycetous Yeast Saitoella complicata.</title>
        <authorList>
            <person name="Yamauchi K."/>
            <person name="Kondo S."/>
            <person name="Hamamoto M."/>
            <person name="Takahashi Y."/>
            <person name="Ogura Y."/>
            <person name="Hayashi T."/>
            <person name="Nishida H."/>
        </authorList>
    </citation>
    <scope>NUCLEOTIDE SEQUENCE [LARGE SCALE GENOMIC DNA]</scope>
    <source>
        <strain evidence="4 5">NRRL Y-17804</strain>
    </source>
</reference>
<evidence type="ECO:0000313" key="4">
    <source>
        <dbReference type="EMBL" id="GAO51152.1"/>
    </source>
</evidence>
<evidence type="ECO:0000256" key="2">
    <source>
        <dbReference type="SAM" id="MobiDB-lite"/>
    </source>
</evidence>
<evidence type="ECO:0000256" key="1">
    <source>
        <dbReference type="SAM" id="Coils"/>
    </source>
</evidence>
<keyword evidence="3" id="KW-1133">Transmembrane helix</keyword>
<feature type="compositionally biased region" description="Polar residues" evidence="2">
    <location>
        <begin position="205"/>
        <end position="214"/>
    </location>
</feature>
<comment type="caution">
    <text evidence="4">The sequence shown here is derived from an EMBL/GenBank/DDBJ whole genome shotgun (WGS) entry which is preliminary data.</text>
</comment>
<dbReference type="Proteomes" id="UP000033140">
    <property type="component" value="Unassembled WGS sequence"/>
</dbReference>
<name>A0A0E9NMP6_SAICN</name>
<keyword evidence="1" id="KW-0175">Coiled coil</keyword>
<feature type="compositionally biased region" description="Low complexity" evidence="2">
    <location>
        <begin position="150"/>
        <end position="164"/>
    </location>
</feature>
<evidence type="ECO:0000313" key="5">
    <source>
        <dbReference type="Proteomes" id="UP000033140"/>
    </source>
</evidence>
<protein>
    <submittedName>
        <fullName evidence="4">Uncharacterized protein</fullName>
    </submittedName>
</protein>
<dbReference type="AlphaFoldDB" id="A0A0E9NMP6"/>
<proteinExistence type="predicted"/>
<keyword evidence="5" id="KW-1185">Reference proteome</keyword>
<dbReference type="PANTHER" id="PTHR40623:SF2">
    <property type="entry name" value="INTEGRAL MEMBRANE PROTEIN"/>
    <property type="match status" value="1"/>
</dbReference>
<gene>
    <name evidence="4" type="ORF">G7K_5263-t1</name>
</gene>
<reference evidence="4 5" key="2">
    <citation type="journal article" date="2014" name="J. Gen. Appl. Microbiol.">
        <title>The early diverging ascomycetous budding yeast Saitoella complicata has three histone deacetylases belonging to the Clr6, Hos2, and Rpd3 lineages.</title>
        <authorList>
            <person name="Nishida H."/>
            <person name="Matsumoto T."/>
            <person name="Kondo S."/>
            <person name="Hamamoto M."/>
            <person name="Yoshikawa H."/>
        </authorList>
    </citation>
    <scope>NUCLEOTIDE SEQUENCE [LARGE SCALE GENOMIC DNA]</scope>
    <source>
        <strain evidence="4 5">NRRL Y-17804</strain>
    </source>
</reference>
<dbReference type="EMBL" id="BACD03000041">
    <property type="protein sequence ID" value="GAO51152.1"/>
    <property type="molecule type" value="Genomic_DNA"/>
</dbReference>
<accession>A0A0E9NMP6</accession>
<feature type="region of interest" description="Disordered" evidence="2">
    <location>
        <begin position="98"/>
        <end position="133"/>
    </location>
</feature>
<feature type="region of interest" description="Disordered" evidence="2">
    <location>
        <begin position="198"/>
        <end position="217"/>
    </location>
</feature>
<feature type="compositionally biased region" description="Polar residues" evidence="2">
    <location>
        <begin position="165"/>
        <end position="178"/>
    </location>
</feature>
<feature type="coiled-coil region" evidence="1">
    <location>
        <begin position="32"/>
        <end position="59"/>
    </location>
</feature>
<feature type="region of interest" description="Disordered" evidence="2">
    <location>
        <begin position="150"/>
        <end position="178"/>
    </location>
</feature>
<keyword evidence="3" id="KW-0472">Membrane</keyword>
<evidence type="ECO:0000256" key="3">
    <source>
        <dbReference type="SAM" id="Phobius"/>
    </source>
</evidence>
<reference evidence="4 5" key="1">
    <citation type="journal article" date="2011" name="J. Gen. Appl. Microbiol.">
        <title>Draft genome sequencing of the enigmatic yeast Saitoella complicata.</title>
        <authorList>
            <person name="Nishida H."/>
            <person name="Hamamoto M."/>
            <person name="Sugiyama J."/>
        </authorList>
    </citation>
    <scope>NUCLEOTIDE SEQUENCE [LARGE SCALE GENOMIC DNA]</scope>
    <source>
        <strain evidence="4 5">NRRL Y-17804</strain>
    </source>
</reference>
<organism evidence="4 5">
    <name type="scientific">Saitoella complicata (strain BCRC 22490 / CBS 7301 / JCM 7358 / NBRC 10748 / NRRL Y-17804)</name>
    <dbReference type="NCBI Taxonomy" id="698492"/>
    <lineage>
        <taxon>Eukaryota</taxon>
        <taxon>Fungi</taxon>
        <taxon>Dikarya</taxon>
        <taxon>Ascomycota</taxon>
        <taxon>Taphrinomycotina</taxon>
        <taxon>Taphrinomycotina incertae sedis</taxon>
        <taxon>Saitoella</taxon>
    </lineage>
</organism>
<keyword evidence="3" id="KW-0812">Transmembrane</keyword>
<dbReference type="PANTHER" id="PTHR40623">
    <property type="entry name" value="INTEGRAL MEMBRANE PROTEIN"/>
    <property type="match status" value="1"/>
</dbReference>
<feature type="transmembrane region" description="Helical" evidence="3">
    <location>
        <begin position="12"/>
        <end position="33"/>
    </location>
</feature>